<evidence type="ECO:0000313" key="1">
    <source>
        <dbReference type="EMBL" id="VVC97114.1"/>
    </source>
</evidence>
<sequence length="73" mass="8737">MMTVYLIQERRRRPQKHLRKRQRRRRRCRVMRTAMLRYRGHRPRPLVAPPAPASQCTTSATDLTASTAVYMRS</sequence>
<dbReference type="AlphaFoldDB" id="A0A5E4QFW9"/>
<evidence type="ECO:0000313" key="2">
    <source>
        <dbReference type="Proteomes" id="UP000324832"/>
    </source>
</evidence>
<dbReference type="EMBL" id="FZQP02003024">
    <property type="protein sequence ID" value="VVC97114.1"/>
    <property type="molecule type" value="Genomic_DNA"/>
</dbReference>
<reference evidence="1 2" key="1">
    <citation type="submission" date="2017-07" db="EMBL/GenBank/DDBJ databases">
        <authorList>
            <person name="Talla V."/>
            <person name="Backstrom N."/>
        </authorList>
    </citation>
    <scope>NUCLEOTIDE SEQUENCE [LARGE SCALE GENOMIC DNA]</scope>
</reference>
<accession>A0A5E4QFW9</accession>
<proteinExistence type="predicted"/>
<protein>
    <submittedName>
        <fullName evidence="1">Uncharacterized protein</fullName>
    </submittedName>
</protein>
<keyword evidence="2" id="KW-1185">Reference proteome</keyword>
<name>A0A5E4QFW9_9NEOP</name>
<organism evidence="1 2">
    <name type="scientific">Leptidea sinapis</name>
    <dbReference type="NCBI Taxonomy" id="189913"/>
    <lineage>
        <taxon>Eukaryota</taxon>
        <taxon>Metazoa</taxon>
        <taxon>Ecdysozoa</taxon>
        <taxon>Arthropoda</taxon>
        <taxon>Hexapoda</taxon>
        <taxon>Insecta</taxon>
        <taxon>Pterygota</taxon>
        <taxon>Neoptera</taxon>
        <taxon>Endopterygota</taxon>
        <taxon>Lepidoptera</taxon>
        <taxon>Glossata</taxon>
        <taxon>Ditrysia</taxon>
        <taxon>Papilionoidea</taxon>
        <taxon>Pieridae</taxon>
        <taxon>Dismorphiinae</taxon>
        <taxon>Leptidea</taxon>
    </lineage>
</organism>
<dbReference type="Proteomes" id="UP000324832">
    <property type="component" value="Unassembled WGS sequence"/>
</dbReference>
<gene>
    <name evidence="1" type="ORF">LSINAPIS_LOCUS8481</name>
</gene>